<keyword evidence="3" id="KW-1185">Reference proteome</keyword>
<gene>
    <name evidence="2" type="ORF">EAH86_08040</name>
</gene>
<dbReference type="RefSeq" id="WP_140738664.1">
    <property type="nucleotide sequence ID" value="NZ_RCZM01000002.1"/>
</dbReference>
<protein>
    <submittedName>
        <fullName evidence="2">Uncharacterized protein</fullName>
    </submittedName>
</protein>
<organism evidence="2 3">
    <name type="scientific">Pedococcus bigeumensis</name>
    <dbReference type="NCBI Taxonomy" id="433644"/>
    <lineage>
        <taxon>Bacteria</taxon>
        <taxon>Bacillati</taxon>
        <taxon>Actinomycetota</taxon>
        <taxon>Actinomycetes</taxon>
        <taxon>Micrococcales</taxon>
        <taxon>Intrasporangiaceae</taxon>
        <taxon>Pedococcus</taxon>
    </lineage>
</organism>
<sequence>MGQTGTVVPQQGLRVLPLALGVGVLGSAAVVAWTCTQPEALPASPVLVVPAVLLLLAGQVGVAGRLRLTSRARSRVSVGRLARAFASPGGAALALIAVAGLLAAWSGLRLAPGGTPADARPGCPYPLVSRGHVLCVSPEHYRLAGLGAERFAAGVVLLLLAVDLAVALAPAETRQLA</sequence>
<keyword evidence="1" id="KW-0472">Membrane</keyword>
<keyword evidence="1" id="KW-0812">Transmembrane</keyword>
<feature type="transmembrane region" description="Helical" evidence="1">
    <location>
        <begin position="12"/>
        <end position="34"/>
    </location>
</feature>
<keyword evidence="1" id="KW-1133">Transmembrane helix</keyword>
<reference evidence="2 3" key="1">
    <citation type="journal article" date="2019" name="Environ. Microbiol.">
        <title>Species interactions and distinct microbial communities in high Arctic permafrost affected cryosols are associated with the CH4 and CO2 gas fluxes.</title>
        <authorList>
            <person name="Altshuler I."/>
            <person name="Hamel J."/>
            <person name="Turney S."/>
            <person name="Magnuson E."/>
            <person name="Levesque R."/>
            <person name="Greer C."/>
            <person name="Whyte L.G."/>
        </authorList>
    </citation>
    <scope>NUCLEOTIDE SEQUENCE [LARGE SCALE GENOMIC DNA]</scope>
    <source>
        <strain evidence="2 3">S9.3A</strain>
    </source>
</reference>
<name>A0A502D2I9_9MICO</name>
<dbReference type="AlphaFoldDB" id="A0A502D2I9"/>
<evidence type="ECO:0000313" key="3">
    <source>
        <dbReference type="Proteomes" id="UP000317722"/>
    </source>
</evidence>
<comment type="caution">
    <text evidence="2">The sequence shown here is derived from an EMBL/GenBank/DDBJ whole genome shotgun (WGS) entry which is preliminary data.</text>
</comment>
<feature type="transmembrane region" description="Helical" evidence="1">
    <location>
        <begin position="85"/>
        <end position="105"/>
    </location>
</feature>
<feature type="transmembrane region" description="Helical" evidence="1">
    <location>
        <begin position="46"/>
        <end position="64"/>
    </location>
</feature>
<accession>A0A502D2I9</accession>
<proteinExistence type="predicted"/>
<evidence type="ECO:0000313" key="2">
    <source>
        <dbReference type="EMBL" id="TPG18306.1"/>
    </source>
</evidence>
<feature type="transmembrane region" description="Helical" evidence="1">
    <location>
        <begin position="151"/>
        <end position="171"/>
    </location>
</feature>
<dbReference type="EMBL" id="RCZM01000002">
    <property type="protein sequence ID" value="TPG18306.1"/>
    <property type="molecule type" value="Genomic_DNA"/>
</dbReference>
<evidence type="ECO:0000256" key="1">
    <source>
        <dbReference type="SAM" id="Phobius"/>
    </source>
</evidence>
<dbReference type="Proteomes" id="UP000317722">
    <property type="component" value="Unassembled WGS sequence"/>
</dbReference>